<gene>
    <name evidence="1" type="ORF">FJM65_08010</name>
</gene>
<name>A0A501W9A7_9BACT</name>
<dbReference type="EMBL" id="VFRQ01000003">
    <property type="protein sequence ID" value="TPE44950.1"/>
    <property type="molecule type" value="Genomic_DNA"/>
</dbReference>
<accession>A0A501W9A7</accession>
<protein>
    <submittedName>
        <fullName evidence="1">Uncharacterized protein</fullName>
    </submittedName>
</protein>
<dbReference type="Proteomes" id="UP000316727">
    <property type="component" value="Unassembled WGS sequence"/>
</dbReference>
<sequence>MAKRLANKSALELENHLYECVKSLRITQEAHKESGYHRSWITPILNESAAVDRCLQHFPLRPEAGSLPALVRDMRKAETEFFKVRRHPKSSPTYKDRFANMESARALVDKYLKQLP</sequence>
<dbReference type="RefSeq" id="WP_140620975.1">
    <property type="nucleotide sequence ID" value="NZ_VFRQ01000003.1"/>
</dbReference>
<reference evidence="1 2" key="1">
    <citation type="submission" date="2019-06" db="EMBL/GenBank/DDBJ databases">
        <title>A novel bacterium of genus Pontibacter, isolated from marine sediment.</title>
        <authorList>
            <person name="Huang H."/>
            <person name="Mo K."/>
            <person name="Hu Y."/>
        </authorList>
    </citation>
    <scope>NUCLEOTIDE SEQUENCE [LARGE SCALE GENOMIC DNA]</scope>
    <source>
        <strain evidence="1 2">HB172049</strain>
    </source>
</reference>
<keyword evidence="2" id="KW-1185">Reference proteome</keyword>
<evidence type="ECO:0000313" key="2">
    <source>
        <dbReference type="Proteomes" id="UP000316727"/>
    </source>
</evidence>
<comment type="caution">
    <text evidence="1">The sequence shown here is derived from an EMBL/GenBank/DDBJ whole genome shotgun (WGS) entry which is preliminary data.</text>
</comment>
<evidence type="ECO:0000313" key="1">
    <source>
        <dbReference type="EMBL" id="TPE44950.1"/>
    </source>
</evidence>
<proteinExistence type="predicted"/>
<organism evidence="1 2">
    <name type="scientific">Pontibacter mangrovi</name>
    <dbReference type="NCBI Taxonomy" id="2589816"/>
    <lineage>
        <taxon>Bacteria</taxon>
        <taxon>Pseudomonadati</taxon>
        <taxon>Bacteroidota</taxon>
        <taxon>Cytophagia</taxon>
        <taxon>Cytophagales</taxon>
        <taxon>Hymenobacteraceae</taxon>
        <taxon>Pontibacter</taxon>
    </lineage>
</organism>
<dbReference type="AlphaFoldDB" id="A0A501W9A7"/>